<keyword evidence="10" id="KW-1133">Transmembrane helix</keyword>
<dbReference type="SUPFAM" id="SSF55874">
    <property type="entry name" value="ATPase domain of HSP90 chaperone/DNA topoisomerase II/histidine kinase"/>
    <property type="match status" value="1"/>
</dbReference>
<evidence type="ECO:0000256" key="3">
    <source>
        <dbReference type="ARBA" id="ARBA00012438"/>
    </source>
</evidence>
<dbReference type="InterPro" id="IPR036890">
    <property type="entry name" value="HATPase_C_sf"/>
</dbReference>
<keyword evidence="4 8" id="KW-0597">Phosphoprotein</keyword>
<dbReference type="InterPro" id="IPR005467">
    <property type="entry name" value="His_kinase_dom"/>
</dbReference>
<evidence type="ECO:0000256" key="8">
    <source>
        <dbReference type="PROSITE-ProRule" id="PRU00169"/>
    </source>
</evidence>
<feature type="modified residue" description="4-aspartylphosphate" evidence="8">
    <location>
        <position position="649"/>
    </location>
</feature>
<reference evidence="15" key="1">
    <citation type="journal article" date="2024" name="Algal Res.">
        <title>Biochemical, toxicological and genomic investigation of a high-biomass producing Limnothrix strain isolated from Italian shallow drinking water reservoir.</title>
        <authorList>
            <person name="Simonazzi M."/>
            <person name="Shishido T.K."/>
            <person name="Delbaje E."/>
            <person name="Wahlsten M."/>
            <person name="Fewer D.P."/>
            <person name="Sivonen K."/>
            <person name="Pezzolesi L."/>
            <person name="Pistocchi R."/>
        </authorList>
    </citation>
    <scope>NUCLEOTIDE SEQUENCE [LARGE SCALE GENOMIC DNA]</scope>
    <source>
        <strain evidence="15">LRLZ20PSL1</strain>
    </source>
</reference>
<evidence type="ECO:0000259" key="12">
    <source>
        <dbReference type="PROSITE" id="PS50110"/>
    </source>
</evidence>
<dbReference type="SMART" id="SM00448">
    <property type="entry name" value="REC"/>
    <property type="match status" value="1"/>
</dbReference>
<dbReference type="InterPro" id="IPR003594">
    <property type="entry name" value="HATPase_dom"/>
</dbReference>
<dbReference type="CDD" id="cd06225">
    <property type="entry name" value="HAMP"/>
    <property type="match status" value="1"/>
</dbReference>
<evidence type="ECO:0000256" key="10">
    <source>
        <dbReference type="SAM" id="Phobius"/>
    </source>
</evidence>
<evidence type="ECO:0000313" key="15">
    <source>
        <dbReference type="Proteomes" id="UP001604335"/>
    </source>
</evidence>
<dbReference type="PROSITE" id="PS50109">
    <property type="entry name" value="HIS_KIN"/>
    <property type="match status" value="1"/>
</dbReference>
<dbReference type="CDD" id="cd16922">
    <property type="entry name" value="HATPase_EvgS-ArcB-TorS-like"/>
    <property type="match status" value="1"/>
</dbReference>
<dbReference type="SUPFAM" id="SSF52172">
    <property type="entry name" value="CheY-like"/>
    <property type="match status" value="1"/>
</dbReference>
<dbReference type="SUPFAM" id="SSF47384">
    <property type="entry name" value="Homodimeric domain of signal transducing histidine kinase"/>
    <property type="match status" value="1"/>
</dbReference>
<proteinExistence type="predicted"/>
<evidence type="ECO:0000256" key="1">
    <source>
        <dbReference type="ARBA" id="ARBA00000085"/>
    </source>
</evidence>
<keyword evidence="15" id="KW-1185">Reference proteome</keyword>
<sequence length="820" mass="91969">MKFLPLRTKIVLAVVASGWLGAALVGHLALEMMRASFSPATVQGHQEKYRSHVLAYYQSAGSWDVAKQREDLGHFIQRRRAALTRNRAADLPRDPRPIDCPVESWLQRLKAWLGPLVMFGRPSPPPVTHGGLGASSCNSEAALPPDFPELPEDPATIPGLFPPPKPGQTRTDQRAWPPSRPLFSVVDSEGNYILPSERAARGDRVPFFDLQRWWSQVWSQRISELQLDEQIIGFIVFENDSEVDDSFLAYEQSVRVSFLLAFLVTTLPIGMMGYFWGNTIAQPLEQLTEAVRLMKRGDLNRAIEVKANGEIGQLATEFVAMRHQRQLAEQKLARQKQQAEAAKHQAELANQAKSEFLSNMSHELRTPLNAVIGFSQLMKRDIGLTEEQKTNLAVIQMSGEHLLRLIDNFLSMAKIEAGKAELVTQSIEVRSLFKEVVAMFELAAHQKGLRLDFELDSALPAYVVMDDGKLRQVLVNLLGNAIKFTPEGGISVQVQYAPPDRLMVEVIDSGVGIEPAELPKLFQSFEQTESGRSSRVGTGLGLALSRSFIQLMGGEITVKSQPNRGTAFHFWISAPIGEPNSANPDPRQIIGLAPDSPIPRILIADDRPENCTLLSQLLKRVGFAVREVHDGYQAIEEWSKWQPHLIWMDLRMPQLDGISAMRQIKKLARSKQQFVAILALTASAFQEDEEQVLATGFDGFVRKPFREQTILDAIAHHLQVRYLYANLSTGLESEISSSFSGRSPVDSPELTNHVSQKLRNLPELWRKQMLKAAQEADFFELEYLIHKLPPKEALIITQLNRILHDYDYDQLQSLLSKNPS</sequence>
<gene>
    <name evidence="14" type="ORF">VPK24_14925</name>
</gene>
<dbReference type="InterPro" id="IPR001789">
    <property type="entry name" value="Sig_transdc_resp-reg_receiver"/>
</dbReference>
<organism evidence="14 15">
    <name type="scientific">Limnothrix redekei LRLZ20PSL1</name>
    <dbReference type="NCBI Taxonomy" id="3112953"/>
    <lineage>
        <taxon>Bacteria</taxon>
        <taxon>Bacillati</taxon>
        <taxon>Cyanobacteriota</taxon>
        <taxon>Cyanophyceae</taxon>
        <taxon>Pseudanabaenales</taxon>
        <taxon>Pseudanabaenaceae</taxon>
        <taxon>Limnothrix</taxon>
    </lineage>
</organism>
<dbReference type="InterPro" id="IPR011006">
    <property type="entry name" value="CheY-like_superfamily"/>
</dbReference>
<dbReference type="InterPro" id="IPR004358">
    <property type="entry name" value="Sig_transdc_His_kin-like_C"/>
</dbReference>
<dbReference type="SMART" id="SM00388">
    <property type="entry name" value="HisKA"/>
    <property type="match status" value="1"/>
</dbReference>
<protein>
    <recommendedName>
        <fullName evidence="3">histidine kinase</fullName>
        <ecNumber evidence="3">2.7.13.3</ecNumber>
    </recommendedName>
</protein>
<dbReference type="GO" id="GO:0005524">
    <property type="term" value="F:ATP binding"/>
    <property type="evidence" value="ECO:0007669"/>
    <property type="project" value="UniProtKB-KW"/>
</dbReference>
<dbReference type="PANTHER" id="PTHR43047:SF64">
    <property type="entry name" value="HISTIDINE KINASE CONTAINING CHEY-HOMOLOGOUS RECEIVER DOMAIN AND PAS DOMAIN-RELATED"/>
    <property type="match status" value="1"/>
</dbReference>
<evidence type="ECO:0000259" key="11">
    <source>
        <dbReference type="PROSITE" id="PS50109"/>
    </source>
</evidence>
<comment type="subcellular location">
    <subcellularLocation>
        <location evidence="2">Membrane</location>
    </subcellularLocation>
</comment>
<feature type="transmembrane region" description="Helical" evidence="10">
    <location>
        <begin position="6"/>
        <end position="30"/>
    </location>
</feature>
<keyword evidence="7" id="KW-0902">Two-component regulatory system</keyword>
<dbReference type="Proteomes" id="UP001604335">
    <property type="component" value="Unassembled WGS sequence"/>
</dbReference>
<feature type="domain" description="Histidine kinase" evidence="11">
    <location>
        <begin position="359"/>
        <end position="576"/>
    </location>
</feature>
<keyword evidence="5" id="KW-0808">Transferase</keyword>
<feature type="transmembrane region" description="Helical" evidence="10">
    <location>
        <begin position="256"/>
        <end position="276"/>
    </location>
</feature>
<keyword evidence="14" id="KW-0547">Nucleotide-binding</keyword>
<dbReference type="Pfam" id="PF00072">
    <property type="entry name" value="Response_reg"/>
    <property type="match status" value="1"/>
</dbReference>
<keyword evidence="10" id="KW-0812">Transmembrane</keyword>
<feature type="coiled-coil region" evidence="9">
    <location>
        <begin position="320"/>
        <end position="354"/>
    </location>
</feature>
<keyword evidence="14" id="KW-0067">ATP-binding</keyword>
<evidence type="ECO:0000313" key="14">
    <source>
        <dbReference type="EMBL" id="MFG3818936.1"/>
    </source>
</evidence>
<comment type="catalytic activity">
    <reaction evidence="1">
        <text>ATP + protein L-histidine = ADP + protein N-phospho-L-histidine.</text>
        <dbReference type="EC" id="2.7.13.3"/>
    </reaction>
</comment>
<evidence type="ECO:0000256" key="4">
    <source>
        <dbReference type="ARBA" id="ARBA00022553"/>
    </source>
</evidence>
<name>A0ABW7CCR4_9CYAN</name>
<dbReference type="Gene3D" id="3.40.50.2300">
    <property type="match status" value="1"/>
</dbReference>
<dbReference type="SUPFAM" id="SSF158472">
    <property type="entry name" value="HAMP domain-like"/>
    <property type="match status" value="1"/>
</dbReference>
<dbReference type="Pfam" id="PF02518">
    <property type="entry name" value="HATPase_c"/>
    <property type="match status" value="1"/>
</dbReference>
<dbReference type="SMART" id="SM00387">
    <property type="entry name" value="HATPase_c"/>
    <property type="match status" value="1"/>
</dbReference>
<dbReference type="Pfam" id="PF00672">
    <property type="entry name" value="HAMP"/>
    <property type="match status" value="1"/>
</dbReference>
<dbReference type="CDD" id="cd00082">
    <property type="entry name" value="HisKA"/>
    <property type="match status" value="1"/>
</dbReference>
<feature type="domain" description="Response regulatory" evidence="12">
    <location>
        <begin position="600"/>
        <end position="718"/>
    </location>
</feature>
<evidence type="ECO:0000256" key="2">
    <source>
        <dbReference type="ARBA" id="ARBA00004370"/>
    </source>
</evidence>
<evidence type="ECO:0000256" key="6">
    <source>
        <dbReference type="ARBA" id="ARBA00022777"/>
    </source>
</evidence>
<evidence type="ECO:0000256" key="9">
    <source>
        <dbReference type="SAM" id="Coils"/>
    </source>
</evidence>
<dbReference type="InterPro" id="IPR003660">
    <property type="entry name" value="HAMP_dom"/>
</dbReference>
<dbReference type="Gene3D" id="1.10.287.130">
    <property type="match status" value="1"/>
</dbReference>
<keyword evidence="10" id="KW-0472">Membrane</keyword>
<feature type="domain" description="HAMP" evidence="13">
    <location>
        <begin position="278"/>
        <end position="330"/>
    </location>
</feature>
<dbReference type="PROSITE" id="PS50110">
    <property type="entry name" value="RESPONSE_REGULATORY"/>
    <property type="match status" value="1"/>
</dbReference>
<keyword evidence="9" id="KW-0175">Coiled coil</keyword>
<dbReference type="InterPro" id="IPR036097">
    <property type="entry name" value="HisK_dim/P_sf"/>
</dbReference>
<dbReference type="PANTHER" id="PTHR43047">
    <property type="entry name" value="TWO-COMPONENT HISTIDINE PROTEIN KINASE"/>
    <property type="match status" value="1"/>
</dbReference>
<accession>A0ABW7CCR4</accession>
<evidence type="ECO:0000256" key="5">
    <source>
        <dbReference type="ARBA" id="ARBA00022679"/>
    </source>
</evidence>
<dbReference type="PRINTS" id="PR00344">
    <property type="entry name" value="BCTRLSENSOR"/>
</dbReference>
<evidence type="ECO:0000256" key="7">
    <source>
        <dbReference type="ARBA" id="ARBA00023012"/>
    </source>
</evidence>
<keyword evidence="6" id="KW-0418">Kinase</keyword>
<dbReference type="RefSeq" id="WP_393014569.1">
    <property type="nucleotide sequence ID" value="NZ_JAZAQF010000086.1"/>
</dbReference>
<dbReference type="CDD" id="cd17546">
    <property type="entry name" value="REC_hyHK_CKI1_RcsC-like"/>
    <property type="match status" value="1"/>
</dbReference>
<dbReference type="PROSITE" id="PS50885">
    <property type="entry name" value="HAMP"/>
    <property type="match status" value="1"/>
</dbReference>
<dbReference type="EC" id="2.7.13.3" evidence="3"/>
<dbReference type="SMART" id="SM00304">
    <property type="entry name" value="HAMP"/>
    <property type="match status" value="1"/>
</dbReference>
<dbReference type="Gene3D" id="3.30.565.10">
    <property type="entry name" value="Histidine kinase-like ATPase, C-terminal domain"/>
    <property type="match status" value="1"/>
</dbReference>
<comment type="caution">
    <text evidence="14">The sequence shown here is derived from an EMBL/GenBank/DDBJ whole genome shotgun (WGS) entry which is preliminary data.</text>
</comment>
<dbReference type="InterPro" id="IPR003661">
    <property type="entry name" value="HisK_dim/P_dom"/>
</dbReference>
<dbReference type="EMBL" id="JAZAQF010000086">
    <property type="protein sequence ID" value="MFG3818936.1"/>
    <property type="molecule type" value="Genomic_DNA"/>
</dbReference>
<evidence type="ECO:0000259" key="13">
    <source>
        <dbReference type="PROSITE" id="PS50885"/>
    </source>
</evidence>
<dbReference type="Pfam" id="PF00512">
    <property type="entry name" value="HisKA"/>
    <property type="match status" value="1"/>
</dbReference>
<dbReference type="Gene3D" id="6.10.340.10">
    <property type="match status" value="1"/>
</dbReference>